<comment type="caution">
    <text evidence="2">The sequence shown here is derived from an EMBL/GenBank/DDBJ whole genome shotgun (WGS) entry which is preliminary data.</text>
</comment>
<accession>A0A833TAV2</accession>
<keyword evidence="3" id="KW-1185">Reference proteome</keyword>
<evidence type="ECO:0000313" key="2">
    <source>
        <dbReference type="EMBL" id="KAF4042930.1"/>
    </source>
</evidence>
<reference evidence="2" key="1">
    <citation type="submission" date="2020-04" db="EMBL/GenBank/DDBJ databases">
        <title>Hybrid Assembly of Korean Phytophthora infestans isolates.</title>
        <authorList>
            <person name="Prokchorchik M."/>
            <person name="Lee Y."/>
            <person name="Seo J."/>
            <person name="Cho J.-H."/>
            <person name="Park Y.-E."/>
            <person name="Jang D.-C."/>
            <person name="Im J.-S."/>
            <person name="Choi J.-G."/>
            <person name="Park H.-J."/>
            <person name="Lee G.-B."/>
            <person name="Lee Y.-G."/>
            <person name="Hong S.-Y."/>
            <person name="Cho K."/>
            <person name="Sohn K.H."/>
        </authorList>
    </citation>
    <scope>NUCLEOTIDE SEQUENCE</scope>
    <source>
        <strain evidence="2">KR_1_A1</strain>
    </source>
</reference>
<evidence type="ECO:0000313" key="3">
    <source>
        <dbReference type="Proteomes" id="UP000602510"/>
    </source>
</evidence>
<feature type="compositionally biased region" description="Low complexity" evidence="1">
    <location>
        <begin position="51"/>
        <end position="87"/>
    </location>
</feature>
<feature type="compositionally biased region" description="Basic residues" evidence="1">
    <location>
        <begin position="89"/>
        <end position="109"/>
    </location>
</feature>
<name>A0A833TAV2_PHYIN</name>
<dbReference type="Proteomes" id="UP000602510">
    <property type="component" value="Unassembled WGS sequence"/>
</dbReference>
<dbReference type="EMBL" id="WSZM01000095">
    <property type="protein sequence ID" value="KAF4042930.1"/>
    <property type="molecule type" value="Genomic_DNA"/>
</dbReference>
<proteinExistence type="predicted"/>
<sequence length="313" mass="34661">MTPNRVSLRVQGSSRRVVQAEPKGRKEGSSDDGDTASEAASEPPGSPPSSPSSGGAPASRSSASSVYLDSSSDCSAFESSSSNSEGRSSSKRKRATKKKNSSNKKRSRSAVRDTPTLEVPKLTGADVYLWRTMIELKLKVQKMWSLVIEEVVRDSSWSSAKKRRWNERWLKAQAVIAGSLGPRLAGRYRRRLVSCDPVQLFKDIEKEYNAESAAKNDILIKAAMFARKLAKRERVDTYIDAVMQLQKDLVTLGHPNEDAELARLLLTNTLKYSRPKYRVGWSKDESQGVCSQSSTWTTLGKRAGGEYATSFQW</sequence>
<evidence type="ECO:0000256" key="1">
    <source>
        <dbReference type="SAM" id="MobiDB-lite"/>
    </source>
</evidence>
<feature type="compositionally biased region" description="Polar residues" evidence="1">
    <location>
        <begin position="1"/>
        <end position="16"/>
    </location>
</feature>
<organism evidence="2 3">
    <name type="scientific">Phytophthora infestans</name>
    <name type="common">Potato late blight agent</name>
    <name type="synonym">Botrytis infestans</name>
    <dbReference type="NCBI Taxonomy" id="4787"/>
    <lineage>
        <taxon>Eukaryota</taxon>
        <taxon>Sar</taxon>
        <taxon>Stramenopiles</taxon>
        <taxon>Oomycota</taxon>
        <taxon>Peronosporomycetes</taxon>
        <taxon>Peronosporales</taxon>
        <taxon>Peronosporaceae</taxon>
        <taxon>Phytophthora</taxon>
    </lineage>
</organism>
<gene>
    <name evidence="2" type="ORF">GN244_ATG04849</name>
</gene>
<protein>
    <submittedName>
        <fullName evidence="2">Gag-polypeptide of LTR copia-type</fullName>
    </submittedName>
</protein>
<dbReference type="AlphaFoldDB" id="A0A833TAV2"/>
<feature type="region of interest" description="Disordered" evidence="1">
    <location>
        <begin position="1"/>
        <end position="115"/>
    </location>
</feature>